<dbReference type="PANTHER" id="PTHR43343:SF3">
    <property type="entry name" value="PROTEASE DO-LIKE 8, CHLOROPLASTIC"/>
    <property type="match status" value="1"/>
</dbReference>
<comment type="similarity">
    <text evidence="1">Belongs to the peptidase S1C family.</text>
</comment>
<evidence type="ECO:0000256" key="2">
    <source>
        <dbReference type="ARBA" id="ARBA00022670"/>
    </source>
</evidence>
<name>A0A518GZ46_9BACT</name>
<keyword evidence="3 6" id="KW-0378">Hydrolase</keyword>
<dbReference type="Proteomes" id="UP000317835">
    <property type="component" value="Chromosome"/>
</dbReference>
<accession>A0A518GZ46</accession>
<evidence type="ECO:0000259" key="5">
    <source>
        <dbReference type="PROSITE" id="PS50106"/>
    </source>
</evidence>
<gene>
    <name evidence="6" type="primary">degQ_1</name>
    <name evidence="6" type="ORF">ElP_16810</name>
</gene>
<keyword evidence="2 6" id="KW-0645">Protease</keyword>
<dbReference type="PANTHER" id="PTHR43343">
    <property type="entry name" value="PEPTIDASE S12"/>
    <property type="match status" value="1"/>
</dbReference>
<organism evidence="6 7">
    <name type="scientific">Tautonia plasticadhaerens</name>
    <dbReference type="NCBI Taxonomy" id="2527974"/>
    <lineage>
        <taxon>Bacteria</taxon>
        <taxon>Pseudomonadati</taxon>
        <taxon>Planctomycetota</taxon>
        <taxon>Planctomycetia</taxon>
        <taxon>Isosphaerales</taxon>
        <taxon>Isosphaeraceae</taxon>
        <taxon>Tautonia</taxon>
    </lineage>
</organism>
<dbReference type="SMART" id="SM00228">
    <property type="entry name" value="PDZ"/>
    <property type="match status" value="2"/>
</dbReference>
<dbReference type="InterPro" id="IPR009003">
    <property type="entry name" value="Peptidase_S1_PA"/>
</dbReference>
<protein>
    <submittedName>
        <fullName evidence="6">Periplasmic pH-dependent serine endoprotease DegQ</fullName>
        <ecNumber evidence="6">3.4.21.107</ecNumber>
    </submittedName>
</protein>
<dbReference type="GO" id="GO:0004252">
    <property type="term" value="F:serine-type endopeptidase activity"/>
    <property type="evidence" value="ECO:0007669"/>
    <property type="project" value="InterPro"/>
</dbReference>
<evidence type="ECO:0000313" key="7">
    <source>
        <dbReference type="Proteomes" id="UP000317835"/>
    </source>
</evidence>
<dbReference type="InterPro" id="IPR041489">
    <property type="entry name" value="PDZ_6"/>
</dbReference>
<dbReference type="PROSITE" id="PS50106">
    <property type="entry name" value="PDZ"/>
    <property type="match status" value="1"/>
</dbReference>
<dbReference type="GO" id="GO:0006508">
    <property type="term" value="P:proteolysis"/>
    <property type="evidence" value="ECO:0007669"/>
    <property type="project" value="UniProtKB-KW"/>
</dbReference>
<dbReference type="InterPro" id="IPR001478">
    <property type="entry name" value="PDZ"/>
</dbReference>
<dbReference type="Gene3D" id="2.40.10.10">
    <property type="entry name" value="Trypsin-like serine proteases"/>
    <property type="match status" value="2"/>
</dbReference>
<dbReference type="KEGG" id="tpla:ElP_16810"/>
<keyword evidence="7" id="KW-1185">Reference proteome</keyword>
<dbReference type="InterPro" id="IPR051201">
    <property type="entry name" value="Chloro_Bact_Ser_Proteases"/>
</dbReference>
<reference evidence="6 7" key="1">
    <citation type="submission" date="2019-02" db="EMBL/GenBank/DDBJ databases">
        <title>Deep-cultivation of Planctomycetes and their phenomic and genomic characterization uncovers novel biology.</title>
        <authorList>
            <person name="Wiegand S."/>
            <person name="Jogler M."/>
            <person name="Boedeker C."/>
            <person name="Pinto D."/>
            <person name="Vollmers J."/>
            <person name="Rivas-Marin E."/>
            <person name="Kohn T."/>
            <person name="Peeters S.H."/>
            <person name="Heuer A."/>
            <person name="Rast P."/>
            <person name="Oberbeckmann S."/>
            <person name="Bunk B."/>
            <person name="Jeske O."/>
            <person name="Meyerdierks A."/>
            <person name="Storesund J.E."/>
            <person name="Kallscheuer N."/>
            <person name="Luecker S."/>
            <person name="Lage O.M."/>
            <person name="Pohl T."/>
            <person name="Merkel B.J."/>
            <person name="Hornburger P."/>
            <person name="Mueller R.-W."/>
            <person name="Bruemmer F."/>
            <person name="Labrenz M."/>
            <person name="Spormann A.M."/>
            <person name="Op den Camp H."/>
            <person name="Overmann J."/>
            <person name="Amann R."/>
            <person name="Jetten M.S.M."/>
            <person name="Mascher T."/>
            <person name="Medema M.H."/>
            <person name="Devos D.P."/>
            <person name="Kaster A.-K."/>
            <person name="Ovreas L."/>
            <person name="Rohde M."/>
            <person name="Galperin M.Y."/>
            <person name="Jogler C."/>
        </authorList>
    </citation>
    <scope>NUCLEOTIDE SEQUENCE [LARGE SCALE GENOMIC DNA]</scope>
    <source>
        <strain evidence="6 7">ElP</strain>
    </source>
</reference>
<evidence type="ECO:0000256" key="3">
    <source>
        <dbReference type="ARBA" id="ARBA00022801"/>
    </source>
</evidence>
<sequence>MSHPIAPLLLALCCGPVGPVDDERTPPPRPIDVVSALESAVTDAIDSARPSVVTIDRIKSDDGRTLAVRGREDARPPGNPNGAIIIDGGFGFQVGGPESPDYPSFDFGSGVVVGDGGRILTAYHVVIGAARLLIRAPGLEPIEAEILAADPRSDLAVVAPVAPLAEIPGAPGLKPIAIGDASGLRPGSFLVALGNAHNASRDGQASASFGILANTARRLVAPPPEDFGAASPRQLQHYSTLFQLDSKLNLGMSGGAVVNLRGELVAITTASANAVGYDPRAGYAIPMDTLGLRVLRSLIEGEEVEYGFLGIRLQNPSNLVDEVQPGTPAGEGGLVRGDEIVEVSGLPITDFDSLIRAVNASPVGEPIGLLIRRDGRSLEKEVTLSKFPVEGEVIASNRPAPWRGARVDYSSVVGPGLDALEAMARGGVGVLEVVPGSRAEGAGLRAGTIISSVDGTPVRTPGEFREAAGGRSGRPVRLGTDRGTITVPPDTPAEGGDAIDGDGGDGDDIDEAG</sequence>
<dbReference type="SUPFAM" id="SSF50156">
    <property type="entry name" value="PDZ domain-like"/>
    <property type="match status" value="2"/>
</dbReference>
<dbReference type="SUPFAM" id="SSF50494">
    <property type="entry name" value="Trypsin-like serine proteases"/>
    <property type="match status" value="1"/>
</dbReference>
<dbReference type="InterPro" id="IPR043504">
    <property type="entry name" value="Peptidase_S1_PA_chymotrypsin"/>
</dbReference>
<evidence type="ECO:0000313" key="6">
    <source>
        <dbReference type="EMBL" id="QDV33802.1"/>
    </source>
</evidence>
<dbReference type="Pfam" id="PF17820">
    <property type="entry name" value="PDZ_6"/>
    <property type="match status" value="2"/>
</dbReference>
<dbReference type="PRINTS" id="PR00834">
    <property type="entry name" value="PROTEASES2C"/>
</dbReference>
<evidence type="ECO:0000256" key="1">
    <source>
        <dbReference type="ARBA" id="ARBA00010541"/>
    </source>
</evidence>
<dbReference type="InterPro" id="IPR001940">
    <property type="entry name" value="Peptidase_S1C"/>
</dbReference>
<proteinExistence type="inferred from homology"/>
<feature type="compositionally biased region" description="Acidic residues" evidence="4">
    <location>
        <begin position="497"/>
        <end position="513"/>
    </location>
</feature>
<dbReference type="Pfam" id="PF13365">
    <property type="entry name" value="Trypsin_2"/>
    <property type="match status" value="1"/>
</dbReference>
<dbReference type="Gene3D" id="2.30.42.10">
    <property type="match status" value="2"/>
</dbReference>
<dbReference type="AlphaFoldDB" id="A0A518GZ46"/>
<dbReference type="EMBL" id="CP036426">
    <property type="protein sequence ID" value="QDV33802.1"/>
    <property type="molecule type" value="Genomic_DNA"/>
</dbReference>
<feature type="region of interest" description="Disordered" evidence="4">
    <location>
        <begin position="462"/>
        <end position="513"/>
    </location>
</feature>
<feature type="domain" description="PDZ" evidence="5">
    <location>
        <begin position="298"/>
        <end position="350"/>
    </location>
</feature>
<dbReference type="EC" id="3.4.21.107" evidence="6"/>
<evidence type="ECO:0000256" key="4">
    <source>
        <dbReference type="SAM" id="MobiDB-lite"/>
    </source>
</evidence>
<dbReference type="InterPro" id="IPR036034">
    <property type="entry name" value="PDZ_sf"/>
</dbReference>